<dbReference type="Pfam" id="PF03572">
    <property type="entry name" value="Peptidase_S41"/>
    <property type="match status" value="1"/>
</dbReference>
<organism evidence="2 3">
    <name type="scientific">Candidatus Caccousia avicola</name>
    <dbReference type="NCBI Taxonomy" id="2840721"/>
    <lineage>
        <taxon>Bacteria</taxon>
        <taxon>Bacillati</taxon>
        <taxon>Bacillota</taxon>
        <taxon>Clostridia</taxon>
        <taxon>Eubacteriales</taxon>
        <taxon>Oscillospiraceae</taxon>
        <taxon>Oscillospiraceae incertae sedis</taxon>
        <taxon>Candidatus Caccousia</taxon>
    </lineage>
</organism>
<evidence type="ECO:0000313" key="2">
    <source>
        <dbReference type="EMBL" id="HIR47770.1"/>
    </source>
</evidence>
<protein>
    <recommendedName>
        <fullName evidence="1">Tail specific protease domain-containing protein</fullName>
    </recommendedName>
</protein>
<dbReference type="SUPFAM" id="SSF52096">
    <property type="entry name" value="ClpP/crotonase"/>
    <property type="match status" value="1"/>
</dbReference>
<name>A0A9D1AQI2_9FIRM</name>
<dbReference type="AlphaFoldDB" id="A0A9D1AQI2"/>
<comment type="caution">
    <text evidence="2">The sequence shown here is derived from an EMBL/GenBank/DDBJ whole genome shotgun (WGS) entry which is preliminary data.</text>
</comment>
<feature type="domain" description="Tail specific protease" evidence="1">
    <location>
        <begin position="22"/>
        <end position="99"/>
    </location>
</feature>
<proteinExistence type="predicted"/>
<dbReference type="Gene3D" id="3.90.226.10">
    <property type="entry name" value="2-enoyl-CoA Hydratase, Chain A, domain 1"/>
    <property type="match status" value="1"/>
</dbReference>
<accession>A0A9D1AQI2</accession>
<dbReference type="GO" id="GO:0008236">
    <property type="term" value="F:serine-type peptidase activity"/>
    <property type="evidence" value="ECO:0007669"/>
    <property type="project" value="InterPro"/>
</dbReference>
<dbReference type="Proteomes" id="UP000824242">
    <property type="component" value="Unassembled WGS sequence"/>
</dbReference>
<reference evidence="2" key="2">
    <citation type="journal article" date="2021" name="PeerJ">
        <title>Extensive microbial diversity within the chicken gut microbiome revealed by metagenomics and culture.</title>
        <authorList>
            <person name="Gilroy R."/>
            <person name="Ravi A."/>
            <person name="Getino M."/>
            <person name="Pursley I."/>
            <person name="Horton D.L."/>
            <person name="Alikhan N.F."/>
            <person name="Baker D."/>
            <person name="Gharbi K."/>
            <person name="Hall N."/>
            <person name="Watson M."/>
            <person name="Adriaenssens E.M."/>
            <person name="Foster-Nyarko E."/>
            <person name="Jarju S."/>
            <person name="Secka A."/>
            <person name="Antonio M."/>
            <person name="Oren A."/>
            <person name="Chaudhuri R.R."/>
            <person name="La Ragione R."/>
            <person name="Hildebrand F."/>
            <person name="Pallen M.J."/>
        </authorList>
    </citation>
    <scope>NUCLEOTIDE SEQUENCE</scope>
    <source>
        <strain evidence="2">ChiSxjej1B13-7958</strain>
    </source>
</reference>
<evidence type="ECO:0000259" key="1">
    <source>
        <dbReference type="Pfam" id="PF03572"/>
    </source>
</evidence>
<reference evidence="2" key="1">
    <citation type="submission" date="2020-10" db="EMBL/GenBank/DDBJ databases">
        <authorList>
            <person name="Gilroy R."/>
        </authorList>
    </citation>
    <scope>NUCLEOTIDE SEQUENCE</scope>
    <source>
        <strain evidence="2">ChiSxjej1B13-7958</strain>
    </source>
</reference>
<gene>
    <name evidence="2" type="ORF">IAB89_08995</name>
</gene>
<dbReference type="EMBL" id="DVGZ01000098">
    <property type="protein sequence ID" value="HIR47770.1"/>
    <property type="molecule type" value="Genomic_DNA"/>
</dbReference>
<sequence>MPSAKKLLSPQKKALGISLLIVYVLTDVYTYSSGMDFAMLVADNHLGTLIGEPCGNLPDSYGDILRFQLPHSQLNLTVSYKKWWRVDPEKTGEPVTPDILCPSEEAMEKAYELIRSQS</sequence>
<dbReference type="InterPro" id="IPR029045">
    <property type="entry name" value="ClpP/crotonase-like_dom_sf"/>
</dbReference>
<dbReference type="InterPro" id="IPR005151">
    <property type="entry name" value="Tail-specific_protease"/>
</dbReference>
<dbReference type="GO" id="GO:0006508">
    <property type="term" value="P:proteolysis"/>
    <property type="evidence" value="ECO:0007669"/>
    <property type="project" value="InterPro"/>
</dbReference>
<evidence type="ECO:0000313" key="3">
    <source>
        <dbReference type="Proteomes" id="UP000824242"/>
    </source>
</evidence>